<dbReference type="PANTHER" id="PTHR10562">
    <property type="entry name" value="SMALL UBIQUITIN-RELATED MODIFIER"/>
    <property type="match status" value="1"/>
</dbReference>
<dbReference type="OMA" id="MEAYCEQ"/>
<evidence type="ECO:0000256" key="4">
    <source>
        <dbReference type="SAM" id="MobiDB-lite"/>
    </source>
</evidence>
<feature type="compositionally biased region" description="Basic and acidic residues" evidence="4">
    <location>
        <begin position="1"/>
        <end position="19"/>
    </location>
</feature>
<evidence type="ECO:0000256" key="1">
    <source>
        <dbReference type="ARBA" id="ARBA00009185"/>
    </source>
</evidence>
<keyword evidence="3" id="KW-0833">Ubl conjugation pathway</keyword>
<evidence type="ECO:0000256" key="3">
    <source>
        <dbReference type="ARBA" id="ARBA00022786"/>
    </source>
</evidence>
<reference evidence="6 7" key="1">
    <citation type="submission" date="2016-04" db="EMBL/GenBank/DDBJ databases">
        <title>Polished mammalian reference genomes with single-molecule sequencing and chromosome conformation capture applied to the Capra hircus genome.</title>
        <authorList>
            <person name="Bickhart D.M."/>
            <person name="Koren S."/>
            <person name="Rosen B."/>
            <person name="Hastie A."/>
            <person name="Liachko I."/>
            <person name="Sullivan S.T."/>
            <person name="Burton J."/>
            <person name="Sayre B.L."/>
            <person name="Huson H.J."/>
            <person name="Lee J."/>
            <person name="Lam E."/>
            <person name="Kelley C.M."/>
            <person name="Hutchison J.L."/>
            <person name="Zhou Y."/>
            <person name="Sun J."/>
            <person name="Crisa A."/>
            <person name="Schwartz J.C."/>
            <person name="Hammond J.A."/>
            <person name="Schroeder S.G."/>
            <person name="Liu G.E."/>
            <person name="Dunham M."/>
            <person name="Shendure J."/>
            <person name="Sonstegard T.S."/>
            <person name="Phillippy A.M."/>
            <person name="Van Tassell C.P."/>
            <person name="Smith T.P."/>
        </authorList>
    </citation>
    <scope>NUCLEOTIDE SEQUENCE [LARGE SCALE GENOMIC DNA]</scope>
</reference>
<evidence type="ECO:0000256" key="2">
    <source>
        <dbReference type="ARBA" id="ARBA00022499"/>
    </source>
</evidence>
<dbReference type="STRING" id="9925.ENSCHIP00000020238"/>
<evidence type="ECO:0000313" key="6">
    <source>
        <dbReference type="Ensembl" id="ENSCHIP00000020238.1"/>
    </source>
</evidence>
<reference evidence="6" key="3">
    <citation type="submission" date="2025-09" db="UniProtKB">
        <authorList>
            <consortium name="Ensembl"/>
        </authorList>
    </citation>
    <scope>IDENTIFICATION</scope>
</reference>
<accession>A0A452F7J4</accession>
<proteinExistence type="inferred from homology"/>
<protein>
    <recommendedName>
        <fullName evidence="5">Rad60/SUMO-like domain-containing protein</fullName>
    </recommendedName>
</protein>
<sequence length="127" mass="14603">MANEKPKGEVKTENDDPSHVKGAGQKDSVAQFKIKRHTPLSKLMEAYCEQQALSRSQTRFPFVWMPINETDTPAQLEMEAEDTTDVFQWKTRGFYQRGNLLLNSRILFLQTKKIFSVRTLQFGSTTS</sequence>
<reference evidence="6" key="2">
    <citation type="submission" date="2025-08" db="UniProtKB">
        <authorList>
            <consortium name="Ensembl"/>
        </authorList>
    </citation>
    <scope>IDENTIFICATION</scope>
</reference>
<dbReference type="InterPro" id="IPR022617">
    <property type="entry name" value="Rad60/SUMO-like_dom"/>
</dbReference>
<dbReference type="Gene3D" id="3.10.20.90">
    <property type="entry name" value="Phosphatidylinositol 3-kinase Catalytic Subunit, Chain A, domain 1"/>
    <property type="match status" value="1"/>
</dbReference>
<comment type="similarity">
    <text evidence="1">Belongs to the ubiquitin family. SUMO subfamily.</text>
</comment>
<dbReference type="Bgee" id="ENSCHIG00000018964">
    <property type="expression patterns" value="Expressed in thymus and 18 other cell types or tissues"/>
</dbReference>
<dbReference type="GeneTree" id="ENSGT00950000182895"/>
<dbReference type="InterPro" id="IPR029071">
    <property type="entry name" value="Ubiquitin-like_domsf"/>
</dbReference>
<dbReference type="EMBL" id="LWLT01000023">
    <property type="status" value="NOT_ANNOTATED_CDS"/>
    <property type="molecule type" value="Genomic_DNA"/>
</dbReference>
<dbReference type="Proteomes" id="UP000291000">
    <property type="component" value="Chromosome 24"/>
</dbReference>
<dbReference type="SUPFAM" id="SSF54236">
    <property type="entry name" value="Ubiquitin-like"/>
    <property type="match status" value="1"/>
</dbReference>
<keyword evidence="7" id="KW-1185">Reference proteome</keyword>
<feature type="domain" description="Rad60/SUMO-like" evidence="5">
    <location>
        <begin position="23"/>
        <end position="86"/>
    </location>
</feature>
<feature type="region of interest" description="Disordered" evidence="4">
    <location>
        <begin position="1"/>
        <end position="28"/>
    </location>
</feature>
<dbReference type="FunFam" id="3.10.20.90:FF:000482">
    <property type="entry name" value="Small ubiquitin-related modifier 2"/>
    <property type="match status" value="1"/>
</dbReference>
<name>A0A452F7J4_CAPHI</name>
<dbReference type="Ensembl" id="ENSCHIT00000028068.1">
    <property type="protein sequence ID" value="ENSCHIP00000020238.1"/>
    <property type="gene ID" value="ENSCHIG00000018964.1"/>
</dbReference>
<evidence type="ECO:0000259" key="5">
    <source>
        <dbReference type="Pfam" id="PF11976"/>
    </source>
</evidence>
<evidence type="ECO:0000313" key="7">
    <source>
        <dbReference type="Proteomes" id="UP000291000"/>
    </source>
</evidence>
<dbReference type="AlphaFoldDB" id="A0A452F7J4"/>
<dbReference type="Pfam" id="PF11976">
    <property type="entry name" value="Rad60-SLD"/>
    <property type="match status" value="1"/>
</dbReference>
<keyword evidence="2" id="KW-1017">Isopeptide bond</keyword>
<organism evidence="6 7">
    <name type="scientific">Capra hircus</name>
    <name type="common">Goat</name>
    <dbReference type="NCBI Taxonomy" id="9925"/>
    <lineage>
        <taxon>Eukaryota</taxon>
        <taxon>Metazoa</taxon>
        <taxon>Chordata</taxon>
        <taxon>Craniata</taxon>
        <taxon>Vertebrata</taxon>
        <taxon>Euteleostomi</taxon>
        <taxon>Mammalia</taxon>
        <taxon>Eutheria</taxon>
        <taxon>Laurasiatheria</taxon>
        <taxon>Artiodactyla</taxon>
        <taxon>Ruminantia</taxon>
        <taxon>Pecora</taxon>
        <taxon>Bovidae</taxon>
        <taxon>Caprinae</taxon>
        <taxon>Capra</taxon>
    </lineage>
</organism>